<accession>A0A6A6JA16</accession>
<protein>
    <recommendedName>
        <fullName evidence="3">F-box domain-containing protein</fullName>
    </recommendedName>
</protein>
<dbReference type="GeneID" id="54550323"/>
<gene>
    <name evidence="1" type="ORF">EI97DRAFT_424892</name>
</gene>
<name>A0A6A6JA16_WESOR</name>
<evidence type="ECO:0008006" key="3">
    <source>
        <dbReference type="Google" id="ProtNLM"/>
    </source>
</evidence>
<dbReference type="AlphaFoldDB" id="A0A6A6JA16"/>
<evidence type="ECO:0000313" key="1">
    <source>
        <dbReference type="EMBL" id="KAF2273074.1"/>
    </source>
</evidence>
<dbReference type="Proteomes" id="UP000800097">
    <property type="component" value="Unassembled WGS sequence"/>
</dbReference>
<proteinExistence type="predicted"/>
<keyword evidence="2" id="KW-1185">Reference proteome</keyword>
<organism evidence="1 2">
    <name type="scientific">Westerdykella ornata</name>
    <dbReference type="NCBI Taxonomy" id="318751"/>
    <lineage>
        <taxon>Eukaryota</taxon>
        <taxon>Fungi</taxon>
        <taxon>Dikarya</taxon>
        <taxon>Ascomycota</taxon>
        <taxon>Pezizomycotina</taxon>
        <taxon>Dothideomycetes</taxon>
        <taxon>Pleosporomycetidae</taxon>
        <taxon>Pleosporales</taxon>
        <taxon>Sporormiaceae</taxon>
        <taxon>Westerdykella</taxon>
    </lineage>
</organism>
<dbReference type="OrthoDB" id="2522477at2759"/>
<dbReference type="RefSeq" id="XP_033650613.1">
    <property type="nucleotide sequence ID" value="XM_033797148.1"/>
</dbReference>
<reference evidence="1" key="1">
    <citation type="journal article" date="2020" name="Stud. Mycol.">
        <title>101 Dothideomycetes genomes: a test case for predicting lifestyles and emergence of pathogens.</title>
        <authorList>
            <person name="Haridas S."/>
            <person name="Albert R."/>
            <person name="Binder M."/>
            <person name="Bloem J."/>
            <person name="Labutti K."/>
            <person name="Salamov A."/>
            <person name="Andreopoulos B."/>
            <person name="Baker S."/>
            <person name="Barry K."/>
            <person name="Bills G."/>
            <person name="Bluhm B."/>
            <person name="Cannon C."/>
            <person name="Castanera R."/>
            <person name="Culley D."/>
            <person name="Daum C."/>
            <person name="Ezra D."/>
            <person name="Gonzalez J."/>
            <person name="Henrissat B."/>
            <person name="Kuo A."/>
            <person name="Liang C."/>
            <person name="Lipzen A."/>
            <person name="Lutzoni F."/>
            <person name="Magnuson J."/>
            <person name="Mondo S."/>
            <person name="Nolan M."/>
            <person name="Ohm R."/>
            <person name="Pangilinan J."/>
            <person name="Park H.-J."/>
            <person name="Ramirez L."/>
            <person name="Alfaro M."/>
            <person name="Sun H."/>
            <person name="Tritt A."/>
            <person name="Yoshinaga Y."/>
            <person name="Zwiers L.-H."/>
            <person name="Turgeon B."/>
            <person name="Goodwin S."/>
            <person name="Spatafora J."/>
            <person name="Crous P."/>
            <person name="Grigoriev I."/>
        </authorList>
    </citation>
    <scope>NUCLEOTIDE SEQUENCE</scope>
    <source>
        <strain evidence="1">CBS 379.55</strain>
    </source>
</reference>
<sequence>MESTLPGPSPAVQSRLLALPIETLEAIIEELESRKDQLNLALTCSTLAPLSERYMWRKLMVRTGHEAMNVARALQVRPERMDFVHELAICYNEEQQDGIEALDLVLWRLHQVRHLMIEAPCPNNHTGWQGDEPFQDVTRIDYPKLFQDAISPMISSRPLGMLQSLTLHGHRSHTDPFDLKGAESILFHPTLRSLTISCANFNADLRVSDIDPSKLHSTPLESLTLIECNVFPPLLDVALSLPKALVMLSLNQRIYTWPGCVPRGPKEYHLSMGRIVAKQASSLETLIFNPGAAINWGRLYPEIASLGYLAPVPGIERDLTSLTRLKHAEVAFRPPISAPLVPWPDSLESIRYNDTWMHRGDPSMSIYLNQLARGLLARPNIRNIELCLKIVNQLNKPCDRARQIWLGNTQLHKRGRLGLYRVATTLKQRGGRLRIFCEYFSEGVFFIPPFLESEEKPKESLFYDSEDPCRFEGTELRDTELFWWEEGRAKGLRSEFMED</sequence>
<evidence type="ECO:0000313" key="2">
    <source>
        <dbReference type="Proteomes" id="UP000800097"/>
    </source>
</evidence>
<dbReference type="EMBL" id="ML986513">
    <property type="protein sequence ID" value="KAF2273074.1"/>
    <property type="molecule type" value="Genomic_DNA"/>
</dbReference>